<keyword evidence="2 4" id="KW-0547">Nucleotide-binding</keyword>
<evidence type="ECO:0000256" key="4">
    <source>
        <dbReference type="PROSITE-ProRule" id="PRU00409"/>
    </source>
</evidence>
<dbReference type="Pfam" id="PF13535">
    <property type="entry name" value="ATP-grasp_4"/>
    <property type="match status" value="1"/>
</dbReference>
<evidence type="ECO:0000259" key="5">
    <source>
        <dbReference type="PROSITE" id="PS50975"/>
    </source>
</evidence>
<keyword evidence="7" id="KW-1185">Reference proteome</keyword>
<dbReference type="EMBL" id="JBHUGI010000024">
    <property type="protein sequence ID" value="MFD1928074.1"/>
    <property type="molecule type" value="Genomic_DNA"/>
</dbReference>
<protein>
    <submittedName>
        <fullName evidence="6">ATP-grasp domain-containing protein</fullName>
    </submittedName>
</protein>
<proteinExistence type="predicted"/>
<dbReference type="PANTHER" id="PTHR43585:SF2">
    <property type="entry name" value="ATP-GRASP ENZYME FSQD"/>
    <property type="match status" value="1"/>
</dbReference>
<dbReference type="SUPFAM" id="SSF56059">
    <property type="entry name" value="Glutathione synthetase ATP-binding domain-like"/>
    <property type="match status" value="1"/>
</dbReference>
<evidence type="ECO:0000256" key="2">
    <source>
        <dbReference type="ARBA" id="ARBA00022741"/>
    </source>
</evidence>
<gene>
    <name evidence="6" type="ORF">ACFSFY_08385</name>
</gene>
<sequence length="403" mass="45363">MKSIVFIETTKTGSGHEGIKTVFRLGYAPILVTDRRGLFENQEEFPEVSRIIFVSEIVEELIGIEIEILQKEGCEIAAIISFVDPYVSLATNLSNAFCGSNISAGALRIMENKAITREFLEKDRMNARYEIYDAKIGVAKMRNCYPFVIKAAVSKASRDVYLVENNFEAENVVNKLVRLYPNQEIILEEYLNGPQYLVEVVIYNGKVNIVAIIKQEIEKEVKFIVTGYMVLLNVEESMYAKIYDAVTSIQETLKISNAAFHIEIRIINGCVKLVELNPRISGGAMNRMIEESFGISLVEQTIKIYLGLEPDLINTHEKNIYVHYITIHSYGYLLKITGIDSAKKSEGVREVFVKPIVGSIIIPPISMGHRYGYVIATGDTVSEAKRNAMQAASKIKFYIEPLD</sequence>
<keyword evidence="3 4" id="KW-0067">ATP-binding</keyword>
<evidence type="ECO:0000313" key="6">
    <source>
        <dbReference type="EMBL" id="MFD1928074.1"/>
    </source>
</evidence>
<dbReference type="Gene3D" id="3.30.470.20">
    <property type="entry name" value="ATP-grasp fold, B domain"/>
    <property type="match status" value="1"/>
</dbReference>
<name>A0ABW4SFF0_9BACL</name>
<dbReference type="Proteomes" id="UP001597218">
    <property type="component" value="Unassembled WGS sequence"/>
</dbReference>
<dbReference type="InterPro" id="IPR052032">
    <property type="entry name" value="ATP-dep_AA_Ligase"/>
</dbReference>
<dbReference type="RefSeq" id="WP_381537103.1">
    <property type="nucleotide sequence ID" value="NZ_JBHUGI010000024.1"/>
</dbReference>
<dbReference type="InterPro" id="IPR040570">
    <property type="entry name" value="LAL_C2"/>
</dbReference>
<evidence type="ECO:0000313" key="7">
    <source>
        <dbReference type="Proteomes" id="UP001597218"/>
    </source>
</evidence>
<evidence type="ECO:0000256" key="3">
    <source>
        <dbReference type="ARBA" id="ARBA00022840"/>
    </source>
</evidence>
<evidence type="ECO:0000256" key="1">
    <source>
        <dbReference type="ARBA" id="ARBA00022598"/>
    </source>
</evidence>
<organism evidence="6 7">
    <name type="scientific">Sporosarcina siberiensis</name>
    <dbReference type="NCBI Taxonomy" id="1365606"/>
    <lineage>
        <taxon>Bacteria</taxon>
        <taxon>Bacillati</taxon>
        <taxon>Bacillota</taxon>
        <taxon>Bacilli</taxon>
        <taxon>Bacillales</taxon>
        <taxon>Caryophanaceae</taxon>
        <taxon>Sporosarcina</taxon>
    </lineage>
</organism>
<feature type="domain" description="ATP-grasp" evidence="5">
    <location>
        <begin position="117"/>
        <end position="306"/>
    </location>
</feature>
<dbReference type="InterPro" id="IPR011761">
    <property type="entry name" value="ATP-grasp"/>
</dbReference>
<keyword evidence="1" id="KW-0436">Ligase</keyword>
<comment type="caution">
    <text evidence="6">The sequence shown here is derived from an EMBL/GenBank/DDBJ whole genome shotgun (WGS) entry which is preliminary data.</text>
</comment>
<dbReference type="Pfam" id="PF18603">
    <property type="entry name" value="LAL_C2"/>
    <property type="match status" value="1"/>
</dbReference>
<dbReference type="PROSITE" id="PS50975">
    <property type="entry name" value="ATP_GRASP"/>
    <property type="match status" value="1"/>
</dbReference>
<dbReference type="PANTHER" id="PTHR43585">
    <property type="entry name" value="FUMIPYRROLE BIOSYNTHESIS PROTEIN C"/>
    <property type="match status" value="1"/>
</dbReference>
<reference evidence="7" key="1">
    <citation type="journal article" date="2019" name="Int. J. Syst. Evol. Microbiol.">
        <title>The Global Catalogue of Microorganisms (GCM) 10K type strain sequencing project: providing services to taxonomists for standard genome sequencing and annotation.</title>
        <authorList>
            <consortium name="The Broad Institute Genomics Platform"/>
            <consortium name="The Broad Institute Genome Sequencing Center for Infectious Disease"/>
            <person name="Wu L."/>
            <person name="Ma J."/>
        </authorList>
    </citation>
    <scope>NUCLEOTIDE SEQUENCE [LARGE SCALE GENOMIC DNA]</scope>
    <source>
        <strain evidence="7">CGMCC 4.7177</strain>
    </source>
</reference>
<accession>A0ABW4SFF0</accession>